<name>A0AAD7U9V7_9STRA</name>
<dbReference type="GO" id="GO:0000139">
    <property type="term" value="C:Golgi membrane"/>
    <property type="evidence" value="ECO:0007669"/>
    <property type="project" value="InterPro"/>
</dbReference>
<dbReference type="AlphaFoldDB" id="A0AAD7U9V7"/>
<organism evidence="8 9">
    <name type="scientific">Chrysophaeum taylorii</name>
    <dbReference type="NCBI Taxonomy" id="2483200"/>
    <lineage>
        <taxon>Eukaryota</taxon>
        <taxon>Sar</taxon>
        <taxon>Stramenopiles</taxon>
        <taxon>Ochrophyta</taxon>
        <taxon>Pelagophyceae</taxon>
        <taxon>Pelagomonadales</taxon>
        <taxon>Pelagomonadaceae</taxon>
        <taxon>Chrysophaeum</taxon>
    </lineage>
</organism>
<feature type="transmembrane region" description="Helical" evidence="6">
    <location>
        <begin position="100"/>
        <end position="118"/>
    </location>
</feature>
<comment type="subcellular location">
    <subcellularLocation>
        <location evidence="1">Membrane</location>
        <topology evidence="1">Multi-pass membrane protein</topology>
    </subcellularLocation>
</comment>
<protein>
    <submittedName>
        <fullName evidence="8">Uncharacterized protein</fullName>
    </submittedName>
</protein>
<feature type="transmembrane region" description="Helical" evidence="6">
    <location>
        <begin position="71"/>
        <end position="88"/>
    </location>
</feature>
<dbReference type="InterPro" id="IPR007271">
    <property type="entry name" value="Nuc_sug_transpt"/>
</dbReference>
<dbReference type="PANTHER" id="PTHR10231">
    <property type="entry name" value="NUCLEOTIDE-SUGAR TRANSMEMBRANE TRANSPORTER"/>
    <property type="match status" value="1"/>
</dbReference>
<evidence type="ECO:0000256" key="2">
    <source>
        <dbReference type="ARBA" id="ARBA00022692"/>
    </source>
</evidence>
<reference evidence="8" key="1">
    <citation type="submission" date="2023-01" db="EMBL/GenBank/DDBJ databases">
        <title>Metagenome sequencing of chrysophaentin producing Chrysophaeum taylorii.</title>
        <authorList>
            <person name="Davison J."/>
            <person name="Bewley C."/>
        </authorList>
    </citation>
    <scope>NUCLEOTIDE SEQUENCE</scope>
    <source>
        <strain evidence="8">NIES-1699</strain>
    </source>
</reference>
<feature type="transmembrane region" description="Helical" evidence="6">
    <location>
        <begin position="265"/>
        <end position="283"/>
    </location>
</feature>
<dbReference type="GO" id="GO:0015165">
    <property type="term" value="F:pyrimidine nucleotide-sugar transmembrane transporter activity"/>
    <property type="evidence" value="ECO:0007669"/>
    <property type="project" value="InterPro"/>
</dbReference>
<evidence type="ECO:0000256" key="1">
    <source>
        <dbReference type="ARBA" id="ARBA00004141"/>
    </source>
</evidence>
<gene>
    <name evidence="8" type="ORF">CTAYLR_006320</name>
</gene>
<evidence type="ECO:0000313" key="9">
    <source>
        <dbReference type="Proteomes" id="UP001230188"/>
    </source>
</evidence>
<feature type="transmembrane region" description="Helical" evidence="6">
    <location>
        <begin position="159"/>
        <end position="183"/>
    </location>
</feature>
<evidence type="ECO:0000256" key="4">
    <source>
        <dbReference type="ARBA" id="ARBA00023136"/>
    </source>
</evidence>
<keyword evidence="9" id="KW-1185">Reference proteome</keyword>
<accession>A0AAD7U9V7</accession>
<evidence type="ECO:0000313" key="8">
    <source>
        <dbReference type="EMBL" id="KAJ8600977.1"/>
    </source>
</evidence>
<dbReference type="InterPro" id="IPR037185">
    <property type="entry name" value="EmrE-like"/>
</dbReference>
<evidence type="ECO:0000256" key="5">
    <source>
        <dbReference type="SAM" id="MobiDB-lite"/>
    </source>
</evidence>
<evidence type="ECO:0000256" key="6">
    <source>
        <dbReference type="SAM" id="Phobius"/>
    </source>
</evidence>
<feature type="region of interest" description="Disordered" evidence="5">
    <location>
        <begin position="318"/>
        <end position="368"/>
    </location>
</feature>
<feature type="transmembrane region" description="Helical" evidence="6">
    <location>
        <begin position="289"/>
        <end position="307"/>
    </location>
</feature>
<feature type="chain" id="PRO_5042218410" evidence="7">
    <location>
        <begin position="32"/>
        <end position="368"/>
    </location>
</feature>
<dbReference type="EMBL" id="JAQMWT010000464">
    <property type="protein sequence ID" value="KAJ8600977.1"/>
    <property type="molecule type" value="Genomic_DNA"/>
</dbReference>
<dbReference type="Pfam" id="PF04142">
    <property type="entry name" value="Nuc_sug_transp"/>
    <property type="match status" value="1"/>
</dbReference>
<evidence type="ECO:0000256" key="3">
    <source>
        <dbReference type="ARBA" id="ARBA00022989"/>
    </source>
</evidence>
<dbReference type="Proteomes" id="UP001230188">
    <property type="component" value="Unassembled WGS sequence"/>
</dbReference>
<keyword evidence="7" id="KW-0732">Signal</keyword>
<keyword evidence="4 6" id="KW-0472">Membrane</keyword>
<proteinExistence type="predicted"/>
<feature type="compositionally biased region" description="Acidic residues" evidence="5">
    <location>
        <begin position="359"/>
        <end position="368"/>
    </location>
</feature>
<keyword evidence="2 6" id="KW-0812">Transmembrane</keyword>
<keyword evidence="3 6" id="KW-1133">Transmembrane helix</keyword>
<comment type="caution">
    <text evidence="8">The sequence shown here is derived from an EMBL/GenBank/DDBJ whole genome shotgun (WGS) entry which is preliminary data.</text>
</comment>
<evidence type="ECO:0000256" key="7">
    <source>
        <dbReference type="SAM" id="SignalP"/>
    </source>
</evidence>
<feature type="signal peptide" evidence="7">
    <location>
        <begin position="1"/>
        <end position="31"/>
    </location>
</feature>
<feature type="transmembrane region" description="Helical" evidence="6">
    <location>
        <begin position="231"/>
        <end position="253"/>
    </location>
</feature>
<sequence length="368" mass="39284">MRRHASIALTLGGAALIASTGLAMRAAEVNGHVLFNPIEATFYAEAIKLGITFVWSMSKGGIPTDVMAPKLWLYFAPAATGYLVVNNMRYDLVRRVNPGLLAVLWNLKIVVIGALYSLPPSSRRLAPRQWLAAALIVVGTTTAQRSEFELAKGAQSGGWPAFALVFVVLVLSGASAVACELAYKHSALGLHLQNIVLYGEGVSFNYLALLLRELLAAAPRPRTMLVRTASFAGFSAWTWTVVLLQACAGYAVGAIFKYIDAIGQVVADVIAVVIATVFSVAFFGLQVDLGYAASLLLCLLAILLFYLPDDLFGPANSSNSSSNSSSKGDLVLTTTPSTPPRWQYAPVDKQLRHQHHDGDGDDDSSSAP</sequence>
<dbReference type="SUPFAM" id="SSF103481">
    <property type="entry name" value="Multidrug resistance efflux transporter EmrE"/>
    <property type="match status" value="1"/>
</dbReference>